<feature type="domain" description="LysM" evidence="1">
    <location>
        <begin position="148"/>
        <end position="192"/>
    </location>
</feature>
<dbReference type="SUPFAM" id="SSF54106">
    <property type="entry name" value="LysM domain"/>
    <property type="match status" value="1"/>
</dbReference>
<dbReference type="InterPro" id="IPR018392">
    <property type="entry name" value="LysM"/>
</dbReference>
<dbReference type="Gene3D" id="2.70.70.10">
    <property type="entry name" value="Glucose Permease (Domain IIA)"/>
    <property type="match status" value="1"/>
</dbReference>
<name>A0A2H0R643_9BACT</name>
<dbReference type="CDD" id="cd00118">
    <property type="entry name" value="LysM"/>
    <property type="match status" value="2"/>
</dbReference>
<comment type="caution">
    <text evidence="2">The sequence shown here is derived from an EMBL/GenBank/DDBJ whole genome shotgun (WGS) entry which is preliminary data.</text>
</comment>
<dbReference type="InterPro" id="IPR050570">
    <property type="entry name" value="Cell_wall_metabolism_enzyme"/>
</dbReference>
<evidence type="ECO:0000313" key="3">
    <source>
        <dbReference type="Proteomes" id="UP000230232"/>
    </source>
</evidence>
<dbReference type="Pfam" id="PF01551">
    <property type="entry name" value="Peptidase_M23"/>
    <property type="match status" value="1"/>
</dbReference>
<dbReference type="InterPro" id="IPR036779">
    <property type="entry name" value="LysM_dom_sf"/>
</dbReference>
<dbReference type="SMART" id="SM00257">
    <property type="entry name" value="LysM"/>
    <property type="match status" value="2"/>
</dbReference>
<gene>
    <name evidence="2" type="ORF">COV31_02695</name>
</gene>
<feature type="domain" description="LysM" evidence="1">
    <location>
        <begin position="98"/>
        <end position="142"/>
    </location>
</feature>
<dbReference type="PANTHER" id="PTHR21666">
    <property type="entry name" value="PEPTIDASE-RELATED"/>
    <property type="match status" value="1"/>
</dbReference>
<dbReference type="InterPro" id="IPR011055">
    <property type="entry name" value="Dup_hybrid_motif"/>
</dbReference>
<dbReference type="CDD" id="cd12797">
    <property type="entry name" value="M23_peptidase"/>
    <property type="match status" value="1"/>
</dbReference>
<accession>A0A2H0R643</accession>
<sequence length="334" mass="35223">MTILIITKGAHFDTQGNVFASLARGYGGENGTAVLAGASLGQDQFVSNQATQQTARLADIPTIQQNSVLTHDSVEPTVRFGGVLASKDVLKELDNNVLEYTVQEGDNLSFIASDFGVSMQSIIWANKIGNVDRLKPGTKLIIPPVDGVIHRVQSGDTVASIANQYETETVKIIEFNHLDNNASIYIGQDIVVPDGILKARASVPIATSSANRFASLPNLDGFFVAPTTGYNWGIIHGRNAIDIANACGTPIYAAAGGAVVTADSVGWNGGFGKYIKISHSNGTETVYAHASQVLIGQGSNVARGQLIAYMGTTGNSTGCHLHFEVHGAKNPLSR</sequence>
<dbReference type="AlphaFoldDB" id="A0A2H0R643"/>
<dbReference type="Proteomes" id="UP000230232">
    <property type="component" value="Unassembled WGS sequence"/>
</dbReference>
<proteinExistence type="predicted"/>
<dbReference type="SUPFAM" id="SSF51261">
    <property type="entry name" value="Duplicated hybrid motif"/>
    <property type="match status" value="1"/>
</dbReference>
<evidence type="ECO:0000259" key="1">
    <source>
        <dbReference type="PROSITE" id="PS51782"/>
    </source>
</evidence>
<evidence type="ECO:0000313" key="2">
    <source>
        <dbReference type="EMBL" id="PIR41285.1"/>
    </source>
</evidence>
<dbReference type="PROSITE" id="PS51782">
    <property type="entry name" value="LYSM"/>
    <property type="match status" value="2"/>
</dbReference>
<dbReference type="Pfam" id="PF01476">
    <property type="entry name" value="LysM"/>
    <property type="match status" value="2"/>
</dbReference>
<dbReference type="GO" id="GO:0004222">
    <property type="term" value="F:metalloendopeptidase activity"/>
    <property type="evidence" value="ECO:0007669"/>
    <property type="project" value="TreeGrafter"/>
</dbReference>
<reference evidence="2 3" key="1">
    <citation type="submission" date="2017-09" db="EMBL/GenBank/DDBJ databases">
        <title>Depth-based differentiation of microbial function through sediment-hosted aquifers and enrichment of novel symbionts in the deep terrestrial subsurface.</title>
        <authorList>
            <person name="Probst A.J."/>
            <person name="Ladd B."/>
            <person name="Jarett J.K."/>
            <person name="Geller-Mcgrath D.E."/>
            <person name="Sieber C.M."/>
            <person name="Emerson J.B."/>
            <person name="Anantharaman K."/>
            <person name="Thomas B.C."/>
            <person name="Malmstrom R."/>
            <person name="Stieglmeier M."/>
            <person name="Klingl A."/>
            <person name="Woyke T."/>
            <person name="Ryan C.M."/>
            <person name="Banfield J.F."/>
        </authorList>
    </citation>
    <scope>NUCLEOTIDE SEQUENCE [LARGE SCALE GENOMIC DNA]</scope>
    <source>
        <strain evidence="2">CG10_big_fil_rev_8_21_14_0_10_46_23</strain>
    </source>
</reference>
<organism evidence="2 3">
    <name type="scientific">Candidatus Yanofskybacteria bacterium CG10_big_fil_rev_8_21_14_0_10_46_23</name>
    <dbReference type="NCBI Taxonomy" id="1975098"/>
    <lineage>
        <taxon>Bacteria</taxon>
        <taxon>Candidatus Yanofskyibacteriota</taxon>
    </lineage>
</organism>
<dbReference type="Gene3D" id="3.10.350.10">
    <property type="entry name" value="LysM domain"/>
    <property type="match status" value="2"/>
</dbReference>
<protein>
    <recommendedName>
        <fullName evidence="1">LysM domain-containing protein</fullName>
    </recommendedName>
</protein>
<dbReference type="EMBL" id="PCXO01000010">
    <property type="protein sequence ID" value="PIR41285.1"/>
    <property type="molecule type" value="Genomic_DNA"/>
</dbReference>
<dbReference type="InterPro" id="IPR016047">
    <property type="entry name" value="M23ase_b-sheet_dom"/>
</dbReference>
<dbReference type="PANTHER" id="PTHR21666:SF270">
    <property type="entry name" value="MUREIN HYDROLASE ACTIVATOR ENVC"/>
    <property type="match status" value="1"/>
</dbReference>